<dbReference type="EMBL" id="GBRH01280846">
    <property type="protein sequence ID" value="JAD17049.1"/>
    <property type="molecule type" value="Transcribed_RNA"/>
</dbReference>
<organism evidence="1">
    <name type="scientific">Arundo donax</name>
    <name type="common">Giant reed</name>
    <name type="synonym">Donax arundinaceus</name>
    <dbReference type="NCBI Taxonomy" id="35708"/>
    <lineage>
        <taxon>Eukaryota</taxon>
        <taxon>Viridiplantae</taxon>
        <taxon>Streptophyta</taxon>
        <taxon>Embryophyta</taxon>
        <taxon>Tracheophyta</taxon>
        <taxon>Spermatophyta</taxon>
        <taxon>Magnoliopsida</taxon>
        <taxon>Liliopsida</taxon>
        <taxon>Poales</taxon>
        <taxon>Poaceae</taxon>
        <taxon>PACMAD clade</taxon>
        <taxon>Arundinoideae</taxon>
        <taxon>Arundineae</taxon>
        <taxon>Arundo</taxon>
    </lineage>
</organism>
<evidence type="ECO:0000313" key="1">
    <source>
        <dbReference type="EMBL" id="JAD17049.1"/>
    </source>
</evidence>
<sequence length="85" mass="9442">MRINAAAPYFSIQMVRMQEIKNHSLWDPTSVPGRGDLGFRAVKKTTGMSYLFTAKARIPRTDVVTLQAMSPGSLARPLPREALSH</sequence>
<reference evidence="1" key="1">
    <citation type="submission" date="2014-09" db="EMBL/GenBank/DDBJ databases">
        <authorList>
            <person name="Magalhaes I.L.F."/>
            <person name="Oliveira U."/>
            <person name="Santos F.R."/>
            <person name="Vidigal T.H.D.A."/>
            <person name="Brescovit A.D."/>
            <person name="Santos A.J."/>
        </authorList>
    </citation>
    <scope>NUCLEOTIDE SEQUENCE</scope>
    <source>
        <tissue evidence="1">Shoot tissue taken approximately 20 cm above the soil surface</tissue>
    </source>
</reference>
<protein>
    <submittedName>
        <fullName evidence="1">Uncharacterized protein</fullName>
    </submittedName>
</protein>
<name>A0A0A8XSV8_ARUDO</name>
<accession>A0A0A8XSV8</accession>
<dbReference type="AlphaFoldDB" id="A0A0A8XSV8"/>
<reference evidence="1" key="2">
    <citation type="journal article" date="2015" name="Data Brief">
        <title>Shoot transcriptome of the giant reed, Arundo donax.</title>
        <authorList>
            <person name="Barrero R.A."/>
            <person name="Guerrero F.D."/>
            <person name="Moolhuijzen P."/>
            <person name="Goolsby J.A."/>
            <person name="Tidwell J."/>
            <person name="Bellgard S.E."/>
            <person name="Bellgard M.I."/>
        </authorList>
    </citation>
    <scope>NUCLEOTIDE SEQUENCE</scope>
    <source>
        <tissue evidence="1">Shoot tissue taken approximately 20 cm above the soil surface</tissue>
    </source>
</reference>
<proteinExistence type="predicted"/>